<comment type="caution">
    <text evidence="1">The sequence shown here is derived from an EMBL/GenBank/DDBJ whole genome shotgun (WGS) entry which is preliminary data.</text>
</comment>
<dbReference type="EMBL" id="JAPDRQ010000015">
    <property type="protein sequence ID" value="KAJ9662476.1"/>
    <property type="molecule type" value="Genomic_DNA"/>
</dbReference>
<dbReference type="Proteomes" id="UP001172386">
    <property type="component" value="Unassembled WGS sequence"/>
</dbReference>
<evidence type="ECO:0000313" key="1">
    <source>
        <dbReference type="EMBL" id="KAJ9662476.1"/>
    </source>
</evidence>
<organism evidence="1 2">
    <name type="scientific">Neophaeococcomyces mojaviensis</name>
    <dbReference type="NCBI Taxonomy" id="3383035"/>
    <lineage>
        <taxon>Eukaryota</taxon>
        <taxon>Fungi</taxon>
        <taxon>Dikarya</taxon>
        <taxon>Ascomycota</taxon>
        <taxon>Pezizomycotina</taxon>
        <taxon>Eurotiomycetes</taxon>
        <taxon>Chaetothyriomycetidae</taxon>
        <taxon>Chaetothyriales</taxon>
        <taxon>Chaetothyriales incertae sedis</taxon>
        <taxon>Neophaeococcomyces</taxon>
    </lineage>
</organism>
<protein>
    <submittedName>
        <fullName evidence="1">Uncharacterized protein</fullName>
    </submittedName>
</protein>
<evidence type="ECO:0000313" key="2">
    <source>
        <dbReference type="Proteomes" id="UP001172386"/>
    </source>
</evidence>
<name>A0ACC3AHA2_9EURO</name>
<sequence>MSGQLPPSLKPADIGRFALRAGQLENAKPVIAYWCNYWIVQQILQKGLHSVDQDALTYTTNLMDKLEKFKNEHSTDESVTDDMAGKAVVEQFAQETFNRADNAMRANKATRQTADTYQAAATFFELMEIWGPLEPEVHKKIKFGKFHALRIAKALKNGEDPNLSNPQPEPTAEEMAPALDPNDPEVLALNGDGPKPRQASVVDAPDETDSIQAGLARQSSLNESIHPSRAPSAPPPNERNASVAVSPIPKDADTFYSNQQNEVSPISPERKLSTGGNYFPRMPSPAPDRSQAPTLPSAPNTFAPGLLDLPSAPPGDAANASAPNLPPPPTTFAAPTIGQAPVNALPPSLPQAPHPQQHLPSRQAPQQAPSNPYAPPMPTPSHPVAHTSFAPPPAASSQPAYVPASLATANTNVVVDEEAMLKAQKHARWAISALNFEDVPTAIREFQAALQTLGAR</sequence>
<gene>
    <name evidence="1" type="ORF">H2198_001365</name>
</gene>
<reference evidence="1" key="1">
    <citation type="submission" date="2022-10" db="EMBL/GenBank/DDBJ databases">
        <title>Culturing micro-colonial fungi from biological soil crusts in the Mojave desert and describing Neophaeococcomyces mojavensis, and introducing the new genera and species Taxawa tesnikishii.</title>
        <authorList>
            <person name="Kurbessoian T."/>
            <person name="Stajich J.E."/>
        </authorList>
    </citation>
    <scope>NUCLEOTIDE SEQUENCE</scope>
    <source>
        <strain evidence="1">JES_112</strain>
    </source>
</reference>
<keyword evidence="2" id="KW-1185">Reference proteome</keyword>
<accession>A0ACC3AHA2</accession>
<proteinExistence type="predicted"/>